<organism evidence="1 2">
    <name type="scientific">Brachionus plicatilis</name>
    <name type="common">Marine rotifer</name>
    <name type="synonym">Brachionus muelleri</name>
    <dbReference type="NCBI Taxonomy" id="10195"/>
    <lineage>
        <taxon>Eukaryota</taxon>
        <taxon>Metazoa</taxon>
        <taxon>Spiralia</taxon>
        <taxon>Gnathifera</taxon>
        <taxon>Rotifera</taxon>
        <taxon>Eurotatoria</taxon>
        <taxon>Monogononta</taxon>
        <taxon>Pseudotrocha</taxon>
        <taxon>Ploima</taxon>
        <taxon>Brachionidae</taxon>
        <taxon>Brachionus</taxon>
    </lineage>
</organism>
<protein>
    <submittedName>
        <fullName evidence="1">Uncharacterized protein</fullName>
    </submittedName>
</protein>
<sequence length="108" mass="12472">MYTTKKINSNLKSSCPKLKKAKVDRLTALNFNHVSHYMNDTKGWFLKFCQAIHLLSNLFKNRLKPKLKIKTIEIILDPKGSDAKIGITKHKHEFLLRTVGNTSCQFIK</sequence>
<evidence type="ECO:0000313" key="1">
    <source>
        <dbReference type="EMBL" id="RNA00767.1"/>
    </source>
</evidence>
<accession>A0A3M7PNS0</accession>
<dbReference type="EMBL" id="REGN01009616">
    <property type="protein sequence ID" value="RNA00767.1"/>
    <property type="molecule type" value="Genomic_DNA"/>
</dbReference>
<gene>
    <name evidence="1" type="ORF">BpHYR1_024823</name>
</gene>
<keyword evidence="2" id="KW-1185">Reference proteome</keyword>
<dbReference type="Proteomes" id="UP000276133">
    <property type="component" value="Unassembled WGS sequence"/>
</dbReference>
<evidence type="ECO:0000313" key="2">
    <source>
        <dbReference type="Proteomes" id="UP000276133"/>
    </source>
</evidence>
<reference evidence="1 2" key="1">
    <citation type="journal article" date="2018" name="Sci. Rep.">
        <title>Genomic signatures of local adaptation to the degree of environmental predictability in rotifers.</title>
        <authorList>
            <person name="Franch-Gras L."/>
            <person name="Hahn C."/>
            <person name="Garcia-Roger E.M."/>
            <person name="Carmona M.J."/>
            <person name="Serra M."/>
            <person name="Gomez A."/>
        </authorList>
    </citation>
    <scope>NUCLEOTIDE SEQUENCE [LARGE SCALE GENOMIC DNA]</scope>
    <source>
        <strain evidence="1">HYR1</strain>
    </source>
</reference>
<comment type="caution">
    <text evidence="1">The sequence shown here is derived from an EMBL/GenBank/DDBJ whole genome shotgun (WGS) entry which is preliminary data.</text>
</comment>
<proteinExistence type="predicted"/>
<dbReference type="AlphaFoldDB" id="A0A3M7PNS0"/>
<name>A0A3M7PNS0_BRAPC</name>